<dbReference type="GO" id="GO:0035025">
    <property type="term" value="P:positive regulation of Rho protein signal transduction"/>
    <property type="evidence" value="ECO:0007669"/>
    <property type="project" value="TreeGrafter"/>
</dbReference>
<evidence type="ECO:0000256" key="7">
    <source>
        <dbReference type="ARBA" id="ARBA00023018"/>
    </source>
</evidence>
<dbReference type="PROSITE" id="PS50002">
    <property type="entry name" value="SH3"/>
    <property type="match status" value="5"/>
</dbReference>
<dbReference type="InterPro" id="IPR036028">
    <property type="entry name" value="SH3-like_dom_sf"/>
</dbReference>
<dbReference type="InterPro" id="IPR001849">
    <property type="entry name" value="PH_domain"/>
</dbReference>
<proteinExistence type="predicted"/>
<evidence type="ECO:0000256" key="12">
    <source>
        <dbReference type="SAM" id="MobiDB-lite"/>
    </source>
</evidence>
<dbReference type="GO" id="GO:0042995">
    <property type="term" value="C:cell projection"/>
    <property type="evidence" value="ECO:0007669"/>
    <property type="project" value="UniProtKB-SubCell"/>
</dbReference>
<dbReference type="SUPFAM" id="SSF48065">
    <property type="entry name" value="DBL homology domain (DH-domain)"/>
    <property type="match status" value="1"/>
</dbReference>
<dbReference type="Gene3D" id="1.20.900.10">
    <property type="entry name" value="Dbl homology (DH) domain"/>
    <property type="match status" value="1"/>
</dbReference>
<keyword evidence="19" id="KW-1185">Reference proteome</keyword>
<evidence type="ECO:0000256" key="6">
    <source>
        <dbReference type="ARBA" id="ARBA00022837"/>
    </source>
</evidence>
<dbReference type="Pfam" id="PF00018">
    <property type="entry name" value="SH3_1"/>
    <property type="match status" value="1"/>
</dbReference>
<feature type="domain" description="SH3" evidence="13">
    <location>
        <begin position="795"/>
        <end position="853"/>
    </location>
</feature>
<evidence type="ECO:0000256" key="10">
    <source>
        <dbReference type="PROSITE-ProRule" id="PRU00192"/>
    </source>
</evidence>
<keyword evidence="4" id="KW-0963">Cytoplasm</keyword>
<dbReference type="GO" id="GO:0005737">
    <property type="term" value="C:cytoplasm"/>
    <property type="evidence" value="ECO:0007669"/>
    <property type="project" value="UniProtKB-SubCell"/>
</dbReference>
<keyword evidence="6" id="KW-0106">Calcium</keyword>
<comment type="caution">
    <text evidence="18">The sequence shown here is derived from an EMBL/GenBank/DDBJ whole genome shotgun (WGS) entry which is preliminary data.</text>
</comment>
<feature type="region of interest" description="Disordered" evidence="12">
    <location>
        <begin position="326"/>
        <end position="404"/>
    </location>
</feature>
<dbReference type="InterPro" id="IPR000008">
    <property type="entry name" value="C2_dom"/>
</dbReference>
<dbReference type="InterPro" id="IPR018247">
    <property type="entry name" value="EF_Hand_1_Ca_BS"/>
</dbReference>
<dbReference type="InterPro" id="IPR000261">
    <property type="entry name" value="EH_dom"/>
</dbReference>
<dbReference type="PROSITE" id="PS00018">
    <property type="entry name" value="EF_HAND_1"/>
    <property type="match status" value="2"/>
</dbReference>
<dbReference type="SMART" id="SM00027">
    <property type="entry name" value="EH"/>
    <property type="match status" value="2"/>
</dbReference>
<dbReference type="GO" id="GO:0005085">
    <property type="term" value="F:guanyl-nucleotide exchange factor activity"/>
    <property type="evidence" value="ECO:0007669"/>
    <property type="project" value="InterPro"/>
</dbReference>
<dbReference type="GO" id="GO:0006897">
    <property type="term" value="P:endocytosis"/>
    <property type="evidence" value="ECO:0007669"/>
    <property type="project" value="UniProtKB-KW"/>
</dbReference>
<comment type="subcellular location">
    <subcellularLocation>
        <location evidence="1">Cell projection</location>
    </subcellularLocation>
    <subcellularLocation>
        <location evidence="2">Cytoplasm</location>
    </subcellularLocation>
    <subcellularLocation>
        <location evidence="9">Synapse</location>
    </subcellularLocation>
</comment>
<evidence type="ECO:0000256" key="2">
    <source>
        <dbReference type="ARBA" id="ARBA00004496"/>
    </source>
</evidence>
<dbReference type="CDD" id="cd00160">
    <property type="entry name" value="RhoGEF"/>
    <property type="match status" value="1"/>
</dbReference>
<dbReference type="SMART" id="SM00239">
    <property type="entry name" value="C2"/>
    <property type="match status" value="1"/>
</dbReference>
<dbReference type="SUPFAM" id="SSF50044">
    <property type="entry name" value="SH3-domain"/>
    <property type="match status" value="5"/>
</dbReference>
<organism evidence="18 19">
    <name type="scientific">Artemia franciscana</name>
    <name type="common">Brine shrimp</name>
    <name type="synonym">Artemia sanfranciscana</name>
    <dbReference type="NCBI Taxonomy" id="6661"/>
    <lineage>
        <taxon>Eukaryota</taxon>
        <taxon>Metazoa</taxon>
        <taxon>Ecdysozoa</taxon>
        <taxon>Arthropoda</taxon>
        <taxon>Crustacea</taxon>
        <taxon>Branchiopoda</taxon>
        <taxon>Anostraca</taxon>
        <taxon>Artemiidae</taxon>
        <taxon>Artemia</taxon>
    </lineage>
</organism>
<dbReference type="GO" id="GO:0005509">
    <property type="term" value="F:calcium ion binding"/>
    <property type="evidence" value="ECO:0007669"/>
    <property type="project" value="InterPro"/>
</dbReference>
<evidence type="ECO:0000256" key="4">
    <source>
        <dbReference type="ARBA" id="ARBA00022490"/>
    </source>
</evidence>
<dbReference type="Pfam" id="PF12763">
    <property type="entry name" value="EH"/>
    <property type="match status" value="2"/>
</dbReference>
<dbReference type="PANTHER" id="PTHR46006:SF6">
    <property type="entry name" value="INTERSECTIN-2 ISOFORM X1"/>
    <property type="match status" value="1"/>
</dbReference>
<feature type="coiled-coil region" evidence="11">
    <location>
        <begin position="534"/>
        <end position="561"/>
    </location>
</feature>
<keyword evidence="7" id="KW-0770">Synapse</keyword>
<dbReference type="SMART" id="SM00054">
    <property type="entry name" value="EFh"/>
    <property type="match status" value="2"/>
</dbReference>
<dbReference type="Proteomes" id="UP001187531">
    <property type="component" value="Unassembled WGS sequence"/>
</dbReference>
<reference evidence="18" key="1">
    <citation type="submission" date="2023-07" db="EMBL/GenBank/DDBJ databases">
        <title>Chromosome-level genome assembly of Artemia franciscana.</title>
        <authorList>
            <person name="Jo E."/>
        </authorList>
    </citation>
    <scope>NUCLEOTIDE SEQUENCE</scope>
    <source>
        <tissue evidence="18">Whole body</tissue>
    </source>
</reference>
<accession>A0AA88HSR6</accession>
<evidence type="ECO:0000259" key="17">
    <source>
        <dbReference type="PROSITE" id="PS50222"/>
    </source>
</evidence>
<dbReference type="PROSITE" id="PS50004">
    <property type="entry name" value="C2"/>
    <property type="match status" value="1"/>
</dbReference>
<dbReference type="GO" id="GO:0035556">
    <property type="term" value="P:intracellular signal transduction"/>
    <property type="evidence" value="ECO:0007669"/>
    <property type="project" value="InterPro"/>
</dbReference>
<protein>
    <recommendedName>
        <fullName evidence="20">Intersectin-1</fullName>
    </recommendedName>
</protein>
<feature type="compositionally biased region" description="Polar residues" evidence="12">
    <location>
        <begin position="964"/>
        <end position="979"/>
    </location>
</feature>
<evidence type="ECO:0000259" key="13">
    <source>
        <dbReference type="PROSITE" id="PS50002"/>
    </source>
</evidence>
<dbReference type="Pfam" id="PF14604">
    <property type="entry name" value="SH3_9"/>
    <property type="match status" value="2"/>
</dbReference>
<dbReference type="InterPro" id="IPR001331">
    <property type="entry name" value="GDS_CDC24_CS"/>
</dbReference>
<keyword evidence="5" id="KW-0254">Endocytosis</keyword>
<evidence type="ECO:0000313" key="19">
    <source>
        <dbReference type="Proteomes" id="UP001187531"/>
    </source>
</evidence>
<dbReference type="CDD" id="cd00052">
    <property type="entry name" value="EH"/>
    <property type="match status" value="2"/>
</dbReference>
<dbReference type="PROSITE" id="PS50010">
    <property type="entry name" value="DH_2"/>
    <property type="match status" value="1"/>
</dbReference>
<dbReference type="SUPFAM" id="SSF47473">
    <property type="entry name" value="EF-hand"/>
    <property type="match status" value="2"/>
</dbReference>
<dbReference type="FunFam" id="1.10.238.10:FF:000055">
    <property type="entry name" value="Intersectin-1 isoform 1"/>
    <property type="match status" value="1"/>
</dbReference>
<feature type="domain" description="DH" evidence="15">
    <location>
        <begin position="1157"/>
        <end position="1342"/>
    </location>
</feature>
<dbReference type="Gene3D" id="2.30.30.40">
    <property type="entry name" value="SH3 Domains"/>
    <property type="match status" value="5"/>
</dbReference>
<feature type="domain" description="EF-hand" evidence="17">
    <location>
        <begin position="261"/>
        <end position="296"/>
    </location>
</feature>
<dbReference type="Pfam" id="PF07653">
    <property type="entry name" value="SH3_2"/>
    <property type="match status" value="2"/>
</dbReference>
<gene>
    <name evidence="18" type="ORF">QYM36_009912</name>
</gene>
<feature type="coiled-coil region" evidence="11">
    <location>
        <begin position="585"/>
        <end position="633"/>
    </location>
</feature>
<evidence type="ECO:0000259" key="15">
    <source>
        <dbReference type="PROSITE" id="PS50010"/>
    </source>
</evidence>
<dbReference type="SMART" id="SM00326">
    <property type="entry name" value="SH3"/>
    <property type="match status" value="5"/>
</dbReference>
<dbReference type="CDD" id="cd11840">
    <property type="entry name" value="SH3_Intersectin_5"/>
    <property type="match status" value="1"/>
</dbReference>
<dbReference type="InterPro" id="IPR051480">
    <property type="entry name" value="Endocytic_GEF_Adapter"/>
</dbReference>
<feature type="domain" description="EH" evidence="16">
    <location>
        <begin position="10"/>
        <end position="91"/>
    </location>
</feature>
<dbReference type="CDD" id="cd11838">
    <property type="entry name" value="SH3_Intersectin_3"/>
    <property type="match status" value="1"/>
</dbReference>
<dbReference type="Gene3D" id="2.60.40.150">
    <property type="entry name" value="C2 domain"/>
    <property type="match status" value="1"/>
</dbReference>
<dbReference type="InterPro" id="IPR002048">
    <property type="entry name" value="EF_hand_dom"/>
</dbReference>
<dbReference type="SUPFAM" id="SSF50729">
    <property type="entry name" value="PH domain-like"/>
    <property type="match status" value="1"/>
</dbReference>
<dbReference type="Gene3D" id="1.10.238.10">
    <property type="entry name" value="EF-hand"/>
    <property type="match status" value="2"/>
</dbReference>
<dbReference type="SUPFAM" id="SSF49562">
    <property type="entry name" value="C2 domain (Calcium/lipid-binding domain, CaLB)"/>
    <property type="match status" value="1"/>
</dbReference>
<dbReference type="InterPro" id="IPR011993">
    <property type="entry name" value="PH-like_dom_sf"/>
</dbReference>
<feature type="compositionally biased region" description="Basic and acidic residues" evidence="12">
    <location>
        <begin position="360"/>
        <end position="404"/>
    </location>
</feature>
<sequence length="1640" mass="184401">MDRWVISDAEKAKLFQQFQSLGPINGYITGDKAKGFMLKSQLPPQMLAQIWALADADCDGRLDTAEFFIACKIISLKLQGVEIPSAVPPSLKTSAIQKLNSMPGAALVSPPLLGTAPVTPLMQPMNMTGVGTPPLVGGLMSPPQMPSMPLVQPSFGTATRIATVAPIVSSQPLSNQQLLMTSPPTNAVEPLLQFGSPPLQNGSIAQAQGAPGLPVYKDTPEWGIPQQTKLKYAQLFNSLDRNNTGFLTGIQARGVLVQSQLPQVTLAKIWTLSDIDTDGKLSCEEFILAMHLCDLARTNEPLPSVLPNSWVPPSFRKGFGAQKTRAGSLASIGSGDDSFVHSTSSPSNKEDGSMLSPVSFEDRRKENFDRGQAELERRRKALEDAQKREREERERKEREEMERQEKIRLEQERRKHEELQRQLEKQRELEVEREKERLRQIEQREAARRELERQRQMEWESQRLQELLVQRQAEMEKLTSLRAKNQTLTLELCQLHEKVTTMSNKILDTRTGVAEIKTTIDGMRGVRDSHVAELTQLKARMRDQNARLLTLSQERAKLEAKNKLNSAKIGEDNGSEEVVKRRLNVAALREKLAILQAELTRKKEDKENNNSRLEEIQKELKDEINKCRKVKAEFDSKRSKVLELRASQTQALISGAGWESNQWDESPIKESQASFVSVPSQEMIKYRALYSFDARNTDELSFLAGDIITASLAMNAEPGWLSGELNGQVGWFPEAYVERYFEGAVSSKRTLEGIQEVPETGSDNSSFGQDQPSAFAPITKTLDEASPMLGQGQVFTELYMEAIYNWSGTKENHLSFLKGDIISVAEKQGEWSFGSLNGKRGWFPNTHVVEYTKQTMISEEVTTNEEYVALYPYQSAEVGDLTFQVGEVITVTQKNGDWWTGCIGDRSGIFPSNYVEKASNVGPADEGFGKYASPSEDLAEIELNNEVAVASAEVLYDYQADSVSSVSPNRGVTPSSESGRSGKKPEIATVIAPYTAVESNQLSLQRGQLVLIRKKNPTGWWEGELQAKGKQRQFGWFPSSYVRIMTSSGSARSTPVQEFDDQLAGFSSPAPPTIQVEKVIAMFPYTAQNDDELSLKKDDVIIVINKDDASWWQGELNGVVGLFPSNYVEPYSQNSSTDSPSGKSHSQSADLNPIESKRQASIKELISTEESFVQDLTTVIEVFEKPIAESRVITEEEVLDIFANWEDLIGSSNKLLRALQLREKNSQNGIVLMVGDILCESLPNMSPYIRYCSRQLGAAAFIQNKVENSYTFRDLLKRCQQHPKSKGLPLSAFLLQPVQRITKYPLIIKQILKHTPITHPDRQNLEEALAKAELLCDQVNAGVEQIENAERLEWIQKRINFEDDDQRIVFNSVTNIMGPRLLLHHGFLRKTKSGKELIGFLFNDFLLLTESNKQLEKINFQFLFTKESKMQLEVYKQPIILEHLKLLSEDVDSPLKSELNLYCSASDQKIYMSCGNLNEKNLWKRKIEDACKNYKVTEKARLERQGSKVDEITPSQGRLLLVINEALSLVWIPNRKHDSYCQVTLGSQLQKTPIVKGSTAPRFNTSMQFLIKNPKEDVLCLTVYGKDSFKPDEYLGRAEIRIQDMLAECLLVNRPLLKKLTLYGVMSGDIWIKFDIQLFR</sequence>
<dbReference type="EMBL" id="JAVRJZ010000012">
    <property type="protein sequence ID" value="KAK2715085.1"/>
    <property type="molecule type" value="Genomic_DNA"/>
</dbReference>
<dbReference type="InterPro" id="IPR035892">
    <property type="entry name" value="C2_domain_sf"/>
</dbReference>
<dbReference type="Pfam" id="PF00168">
    <property type="entry name" value="C2"/>
    <property type="match status" value="1"/>
</dbReference>
<name>A0AA88HSR6_ARTSF</name>
<dbReference type="PROSITE" id="PS00741">
    <property type="entry name" value="DH_1"/>
    <property type="match status" value="1"/>
</dbReference>
<feature type="region of interest" description="Disordered" evidence="12">
    <location>
        <begin position="964"/>
        <end position="984"/>
    </location>
</feature>
<dbReference type="InterPro" id="IPR011992">
    <property type="entry name" value="EF-hand-dom_pair"/>
</dbReference>
<dbReference type="SMART" id="SM00233">
    <property type="entry name" value="PH"/>
    <property type="match status" value="1"/>
</dbReference>
<feature type="domain" description="EF-hand" evidence="17">
    <location>
        <begin position="42"/>
        <end position="77"/>
    </location>
</feature>
<feature type="domain" description="SH3" evidence="13">
    <location>
        <begin position="681"/>
        <end position="742"/>
    </location>
</feature>
<evidence type="ECO:0000313" key="18">
    <source>
        <dbReference type="EMBL" id="KAK2715085.1"/>
    </source>
</evidence>
<feature type="domain" description="EH" evidence="16">
    <location>
        <begin position="228"/>
        <end position="317"/>
    </location>
</feature>
<dbReference type="InterPro" id="IPR001452">
    <property type="entry name" value="SH3_domain"/>
</dbReference>
<feature type="domain" description="SH3" evidence="13">
    <location>
        <begin position="983"/>
        <end position="1047"/>
    </location>
</feature>
<dbReference type="Gene3D" id="2.30.29.30">
    <property type="entry name" value="Pleckstrin-homology domain (PH domain)/Phosphotyrosine-binding domain (PTB)"/>
    <property type="match status" value="1"/>
</dbReference>
<evidence type="ECO:0000256" key="5">
    <source>
        <dbReference type="ARBA" id="ARBA00022583"/>
    </source>
</evidence>
<dbReference type="FunFam" id="2.30.30.40:FF:000072">
    <property type="entry name" value="Unconventional Myosin IB"/>
    <property type="match status" value="1"/>
</dbReference>
<feature type="domain" description="C2" evidence="14">
    <location>
        <begin position="1498"/>
        <end position="1616"/>
    </location>
</feature>
<dbReference type="CDD" id="cd11839">
    <property type="entry name" value="SH3_Intersectin_4"/>
    <property type="match status" value="1"/>
</dbReference>
<dbReference type="PROSITE" id="PS50222">
    <property type="entry name" value="EF_HAND_2"/>
    <property type="match status" value="2"/>
</dbReference>
<dbReference type="GO" id="GO:0045202">
    <property type="term" value="C:synapse"/>
    <property type="evidence" value="ECO:0007669"/>
    <property type="project" value="UniProtKB-SubCell"/>
</dbReference>
<evidence type="ECO:0000259" key="16">
    <source>
        <dbReference type="PROSITE" id="PS50031"/>
    </source>
</evidence>
<evidence type="ECO:0000256" key="9">
    <source>
        <dbReference type="ARBA" id="ARBA00034103"/>
    </source>
</evidence>
<dbReference type="Pfam" id="PF00621">
    <property type="entry name" value="RhoGEF"/>
    <property type="match status" value="1"/>
</dbReference>
<evidence type="ECO:0000256" key="8">
    <source>
        <dbReference type="ARBA" id="ARBA00023273"/>
    </source>
</evidence>
<dbReference type="PRINTS" id="PR00452">
    <property type="entry name" value="SH3DOMAIN"/>
</dbReference>
<keyword evidence="3 10" id="KW-0728">SH3 domain</keyword>
<dbReference type="InterPro" id="IPR035899">
    <property type="entry name" value="DBL_dom_sf"/>
</dbReference>
<evidence type="ECO:0000256" key="1">
    <source>
        <dbReference type="ARBA" id="ARBA00004316"/>
    </source>
</evidence>
<evidence type="ECO:0008006" key="20">
    <source>
        <dbReference type="Google" id="ProtNLM"/>
    </source>
</evidence>
<feature type="domain" description="SH3" evidence="13">
    <location>
        <begin position="862"/>
        <end position="920"/>
    </location>
</feature>
<feature type="region of interest" description="Disordered" evidence="12">
    <location>
        <begin position="1131"/>
        <end position="1153"/>
    </location>
</feature>
<feature type="compositionally biased region" description="Polar residues" evidence="12">
    <location>
        <begin position="1131"/>
        <end position="1150"/>
    </location>
</feature>
<evidence type="ECO:0000256" key="11">
    <source>
        <dbReference type="SAM" id="Coils"/>
    </source>
</evidence>
<dbReference type="SMART" id="SM00325">
    <property type="entry name" value="RhoGEF"/>
    <property type="match status" value="1"/>
</dbReference>
<keyword evidence="8" id="KW-0966">Cell projection</keyword>
<keyword evidence="11" id="KW-0175">Coiled coil</keyword>
<dbReference type="PROSITE" id="PS50031">
    <property type="entry name" value="EH"/>
    <property type="match status" value="2"/>
</dbReference>
<dbReference type="PANTHER" id="PTHR46006">
    <property type="entry name" value="RHO GUANINE NUCLEOTIDE EXCHANGE FACTOR AT 64C, ISOFORM A"/>
    <property type="match status" value="1"/>
</dbReference>
<feature type="coiled-coil region" evidence="11">
    <location>
        <begin position="1322"/>
        <end position="1349"/>
    </location>
</feature>
<evidence type="ECO:0000256" key="3">
    <source>
        <dbReference type="ARBA" id="ARBA00022443"/>
    </source>
</evidence>
<dbReference type="Pfam" id="PF16652">
    <property type="entry name" value="PH_13"/>
    <property type="match status" value="1"/>
</dbReference>
<evidence type="ECO:0000259" key="14">
    <source>
        <dbReference type="PROSITE" id="PS50004"/>
    </source>
</evidence>
<feature type="domain" description="SH3" evidence="13">
    <location>
        <begin position="1074"/>
        <end position="1133"/>
    </location>
</feature>
<dbReference type="InterPro" id="IPR000219">
    <property type="entry name" value="DH_dom"/>
</dbReference>